<name>A0ABR9DQZ6_9MICO</name>
<proteinExistence type="predicted"/>
<gene>
    <name evidence="1" type="ORF">IGS67_08680</name>
</gene>
<reference evidence="1 2" key="1">
    <citation type="submission" date="2020-09" db="EMBL/GenBank/DDBJ databases">
        <title>Flavimobilis rhizosphaerae sp. nov., isolated from rhizosphere soil of Spartina alterniflora.</title>
        <authorList>
            <person name="Hanqin C."/>
        </authorList>
    </citation>
    <scope>NUCLEOTIDE SEQUENCE [LARGE SCALE GENOMIC DNA]</scope>
    <source>
        <strain evidence="1 2">GY 10621</strain>
    </source>
</reference>
<keyword evidence="2" id="KW-1185">Reference proteome</keyword>
<accession>A0ABR9DQZ6</accession>
<organism evidence="1 2">
    <name type="scientific">Flavimobilis rhizosphaerae</name>
    <dbReference type="NCBI Taxonomy" id="2775421"/>
    <lineage>
        <taxon>Bacteria</taxon>
        <taxon>Bacillati</taxon>
        <taxon>Actinomycetota</taxon>
        <taxon>Actinomycetes</taxon>
        <taxon>Micrococcales</taxon>
        <taxon>Jonesiaceae</taxon>
        <taxon>Flavimobilis</taxon>
    </lineage>
</organism>
<evidence type="ECO:0000313" key="1">
    <source>
        <dbReference type="EMBL" id="MBD9699562.1"/>
    </source>
</evidence>
<protein>
    <recommendedName>
        <fullName evidence="3">Short C-terminal domain-containing protein</fullName>
    </recommendedName>
</protein>
<evidence type="ECO:0000313" key="2">
    <source>
        <dbReference type="Proteomes" id="UP000642107"/>
    </source>
</evidence>
<sequence length="89" mass="9325">MTALHASAESRSTESNFATTGAGIIVVLADAAVVTHAATEKITRALATKLTSAPTPIAHAVDELVTLRKAETITADEYKHARKRALGLE</sequence>
<comment type="caution">
    <text evidence="1">The sequence shown here is derived from an EMBL/GenBank/DDBJ whole genome shotgun (WGS) entry which is preliminary data.</text>
</comment>
<dbReference type="EMBL" id="JACZDF010000004">
    <property type="protein sequence ID" value="MBD9699562.1"/>
    <property type="molecule type" value="Genomic_DNA"/>
</dbReference>
<dbReference type="RefSeq" id="WP_192279756.1">
    <property type="nucleotide sequence ID" value="NZ_JACZDF010000004.1"/>
</dbReference>
<dbReference type="Proteomes" id="UP000642107">
    <property type="component" value="Unassembled WGS sequence"/>
</dbReference>
<evidence type="ECO:0008006" key="3">
    <source>
        <dbReference type="Google" id="ProtNLM"/>
    </source>
</evidence>